<comment type="caution">
    <text evidence="1">The sequence shown here is derived from an EMBL/GenBank/DDBJ whole genome shotgun (WGS) entry which is preliminary data.</text>
</comment>
<accession>A0A9P4XY84</accession>
<evidence type="ECO:0000313" key="2">
    <source>
        <dbReference type="Proteomes" id="UP000803844"/>
    </source>
</evidence>
<evidence type="ECO:0000313" key="1">
    <source>
        <dbReference type="EMBL" id="KAF3763494.1"/>
    </source>
</evidence>
<keyword evidence="2" id="KW-1185">Reference proteome</keyword>
<feature type="non-terminal residue" evidence="1">
    <location>
        <position position="1"/>
    </location>
</feature>
<protein>
    <submittedName>
        <fullName evidence="1">Uncharacterized protein</fullName>
    </submittedName>
</protein>
<organism evidence="1 2">
    <name type="scientific">Cryphonectria parasitica (strain ATCC 38755 / EP155)</name>
    <dbReference type="NCBI Taxonomy" id="660469"/>
    <lineage>
        <taxon>Eukaryota</taxon>
        <taxon>Fungi</taxon>
        <taxon>Dikarya</taxon>
        <taxon>Ascomycota</taxon>
        <taxon>Pezizomycotina</taxon>
        <taxon>Sordariomycetes</taxon>
        <taxon>Sordariomycetidae</taxon>
        <taxon>Diaporthales</taxon>
        <taxon>Cryphonectriaceae</taxon>
        <taxon>Cryphonectria-Endothia species complex</taxon>
        <taxon>Cryphonectria</taxon>
    </lineage>
</organism>
<dbReference type="AlphaFoldDB" id="A0A9P4XY84"/>
<gene>
    <name evidence="1" type="ORF">M406DRAFT_260878</name>
</gene>
<dbReference type="GeneID" id="63834526"/>
<dbReference type="Proteomes" id="UP000803844">
    <property type="component" value="Unassembled WGS sequence"/>
</dbReference>
<dbReference type="RefSeq" id="XP_040774455.1">
    <property type="nucleotide sequence ID" value="XM_040917397.1"/>
</dbReference>
<name>A0A9P4XY84_CRYP1</name>
<sequence>LLVSCFLENFIEMLICSYCKNCNFGFCKISFENSSHCIECIRLNYSKCNIISSSFEKLCNIII</sequence>
<proteinExistence type="predicted"/>
<reference evidence="1" key="1">
    <citation type="journal article" date="2020" name="Phytopathology">
        <title>Genome sequence of the chestnut blight fungus Cryphonectria parasitica EP155: A fundamental resource for an archetypical invasive plant pathogen.</title>
        <authorList>
            <person name="Crouch J.A."/>
            <person name="Dawe A."/>
            <person name="Aerts A."/>
            <person name="Barry K."/>
            <person name="Churchill A.C.L."/>
            <person name="Grimwood J."/>
            <person name="Hillman B."/>
            <person name="Milgroom M.G."/>
            <person name="Pangilinan J."/>
            <person name="Smith M."/>
            <person name="Salamov A."/>
            <person name="Schmutz J."/>
            <person name="Yadav J."/>
            <person name="Grigoriev I.V."/>
            <person name="Nuss D."/>
        </authorList>
    </citation>
    <scope>NUCLEOTIDE SEQUENCE</scope>
    <source>
        <strain evidence="1">EP155</strain>
    </source>
</reference>
<dbReference type="EMBL" id="MU032349">
    <property type="protein sequence ID" value="KAF3763494.1"/>
    <property type="molecule type" value="Genomic_DNA"/>
</dbReference>